<dbReference type="Gramene" id="GBG92578">
    <property type="protein sequence ID" value="GBG92578"/>
    <property type="gene ID" value="CBR_g56091"/>
</dbReference>
<feature type="compositionally biased region" description="Acidic residues" evidence="1">
    <location>
        <begin position="556"/>
        <end position="581"/>
    </location>
</feature>
<keyword evidence="4" id="KW-1185">Reference proteome</keyword>
<protein>
    <recommendedName>
        <fullName evidence="2">DUF659 domain-containing protein</fullName>
    </recommendedName>
</protein>
<gene>
    <name evidence="3" type="ORF">CBR_g56091</name>
</gene>
<proteinExistence type="predicted"/>
<dbReference type="EMBL" id="BFEA01001086">
    <property type="protein sequence ID" value="GBG92578.1"/>
    <property type="molecule type" value="Genomic_DNA"/>
</dbReference>
<dbReference type="Pfam" id="PF04937">
    <property type="entry name" value="DUF659"/>
    <property type="match status" value="1"/>
</dbReference>
<feature type="compositionally biased region" description="Basic residues" evidence="1">
    <location>
        <begin position="476"/>
        <end position="486"/>
    </location>
</feature>
<evidence type="ECO:0000259" key="2">
    <source>
        <dbReference type="Pfam" id="PF04937"/>
    </source>
</evidence>
<sequence>MDGWSDRRNCPHLNVMVSSPIGTVFWKSVCMEGKDKDSVVYFKILDGVIKEIEPNAVVGVVMDNARVCMKAGKMVEAAYPQVFRVGCTAHALDLALEDMYKQLSWLAVVVDAGNVVGKFFTNVDKARALFDKFSPNSKLKRPAVTRFATSHDMLASLKRGRNALERDGFWDKVDKALAVMSPVVELLRLVDGPGATMSKVYFKMDALVERMRSLDCVTPGEKADIEDILIHRWSFMTSELHCAAAFLDPNFRQSALAERDREVRAGFNIWLYSWAPKDKPTLDELSRQVDDWTKLRGSFNTREAAEAARVKPAALWWEAFGAKLDLLQPQAVKLLGQASSSAACERNWSLHKLIFGRRRAKLMPERPSKLVFNNWNTQLIRSYIHGGKEEVYIPWEDDRPVEAEVEEWYNTWVVTAVFNDDDAADKLDDAEVEEEHGDEPLMRTWLRNDEWDDQECEAEDIALAAKAAAAAARSAGARKGRKKKARSNVIDDDKSGDDAAAADDNEAAAAGDEAAAAPSSASSSSSSDDEDASGSGAESMDASGSGAESMEHGEGDGDGTGESSEDSEGPSGEEEEGDSGEEQERAAELTPANFETG</sequence>
<dbReference type="SUPFAM" id="SSF53098">
    <property type="entry name" value="Ribonuclease H-like"/>
    <property type="match status" value="1"/>
</dbReference>
<dbReference type="PANTHER" id="PTHR32166:SF123">
    <property type="entry name" value="BED-TYPE DOMAIN-CONTAINING PROTEIN"/>
    <property type="match status" value="1"/>
</dbReference>
<feature type="compositionally biased region" description="Low complexity" evidence="1">
    <location>
        <begin position="507"/>
        <end position="526"/>
    </location>
</feature>
<dbReference type="PANTHER" id="PTHR32166">
    <property type="entry name" value="OSJNBA0013A04.12 PROTEIN"/>
    <property type="match status" value="1"/>
</dbReference>
<reference evidence="3 4" key="1">
    <citation type="journal article" date="2018" name="Cell">
        <title>The Chara Genome: Secondary Complexity and Implications for Plant Terrestrialization.</title>
        <authorList>
            <person name="Nishiyama T."/>
            <person name="Sakayama H."/>
            <person name="Vries J.D."/>
            <person name="Buschmann H."/>
            <person name="Saint-Marcoux D."/>
            <person name="Ullrich K.K."/>
            <person name="Haas F.B."/>
            <person name="Vanderstraeten L."/>
            <person name="Becker D."/>
            <person name="Lang D."/>
            <person name="Vosolsobe S."/>
            <person name="Rombauts S."/>
            <person name="Wilhelmsson P.K.I."/>
            <person name="Janitza P."/>
            <person name="Kern R."/>
            <person name="Heyl A."/>
            <person name="Rumpler F."/>
            <person name="Villalobos L.I.A.C."/>
            <person name="Clay J.M."/>
            <person name="Skokan R."/>
            <person name="Toyoda A."/>
            <person name="Suzuki Y."/>
            <person name="Kagoshima H."/>
            <person name="Schijlen E."/>
            <person name="Tajeshwar N."/>
            <person name="Catarino B."/>
            <person name="Hetherington A.J."/>
            <person name="Saltykova A."/>
            <person name="Bonnot C."/>
            <person name="Breuninger H."/>
            <person name="Symeonidi A."/>
            <person name="Radhakrishnan G.V."/>
            <person name="Van Nieuwerburgh F."/>
            <person name="Deforce D."/>
            <person name="Chang C."/>
            <person name="Karol K.G."/>
            <person name="Hedrich R."/>
            <person name="Ulvskov P."/>
            <person name="Glockner G."/>
            <person name="Delwiche C.F."/>
            <person name="Petrasek J."/>
            <person name="Van de Peer Y."/>
            <person name="Friml J."/>
            <person name="Beilby M."/>
            <person name="Dolan L."/>
            <person name="Kohara Y."/>
            <person name="Sugano S."/>
            <person name="Fujiyama A."/>
            <person name="Delaux P.-M."/>
            <person name="Quint M."/>
            <person name="TheiBen G."/>
            <person name="Hagemann M."/>
            <person name="Harholt J."/>
            <person name="Dunand C."/>
            <person name="Zachgo S."/>
            <person name="Langdale J."/>
            <person name="Maumus F."/>
            <person name="Straeten D.V.D."/>
            <person name="Gould S.B."/>
            <person name="Rensing S.A."/>
        </authorList>
    </citation>
    <scope>NUCLEOTIDE SEQUENCE [LARGE SCALE GENOMIC DNA]</scope>
    <source>
        <strain evidence="3 4">S276</strain>
    </source>
</reference>
<feature type="domain" description="DUF659" evidence="2">
    <location>
        <begin position="1"/>
        <end position="111"/>
    </location>
</feature>
<dbReference type="AlphaFoldDB" id="A0A388MDD7"/>
<comment type="caution">
    <text evidence="3">The sequence shown here is derived from an EMBL/GenBank/DDBJ whole genome shotgun (WGS) entry which is preliminary data.</text>
</comment>
<feature type="region of interest" description="Disordered" evidence="1">
    <location>
        <begin position="474"/>
        <end position="597"/>
    </location>
</feature>
<dbReference type="STRING" id="69332.A0A388MDD7"/>
<evidence type="ECO:0000313" key="4">
    <source>
        <dbReference type="Proteomes" id="UP000265515"/>
    </source>
</evidence>
<name>A0A388MDD7_CHABU</name>
<evidence type="ECO:0000256" key="1">
    <source>
        <dbReference type="SAM" id="MobiDB-lite"/>
    </source>
</evidence>
<dbReference type="OMA" id="CKIRFAT"/>
<dbReference type="OrthoDB" id="2017576at2759"/>
<dbReference type="InterPro" id="IPR007021">
    <property type="entry name" value="DUF659"/>
</dbReference>
<dbReference type="Proteomes" id="UP000265515">
    <property type="component" value="Unassembled WGS sequence"/>
</dbReference>
<evidence type="ECO:0000313" key="3">
    <source>
        <dbReference type="EMBL" id="GBG92578.1"/>
    </source>
</evidence>
<accession>A0A388MDD7</accession>
<organism evidence="3 4">
    <name type="scientific">Chara braunii</name>
    <name type="common">Braun's stonewort</name>
    <dbReference type="NCBI Taxonomy" id="69332"/>
    <lineage>
        <taxon>Eukaryota</taxon>
        <taxon>Viridiplantae</taxon>
        <taxon>Streptophyta</taxon>
        <taxon>Charophyceae</taxon>
        <taxon>Charales</taxon>
        <taxon>Characeae</taxon>
        <taxon>Chara</taxon>
    </lineage>
</organism>
<dbReference type="InterPro" id="IPR012337">
    <property type="entry name" value="RNaseH-like_sf"/>
</dbReference>